<keyword evidence="9" id="KW-1185">Reference proteome</keyword>
<comment type="similarity">
    <text evidence="3 4">Belongs to the TRAFAC class myosin-kinesin ATPase superfamily. Kinesin family.</text>
</comment>
<gene>
    <name evidence="8" type="ORF">PG991_004813</name>
</gene>
<evidence type="ECO:0000256" key="1">
    <source>
        <dbReference type="ARBA" id="ARBA00022741"/>
    </source>
</evidence>
<sequence length="924" mass="102584">MSGRSQQQPQQQQQRQRVSSRSPDTHRVPPGSPDIPIVRDVEVEVERLVRIHEIGEYTAELVRAFCAYLKEDFDMRRQKPGISPKSVESRLRTLLDKAKICSQQQDCVGYMEMCRTDQAKSDARLMQFIEKHDKALEDHINRETRKEDMKQQEWQRFNDHMEEKFAMVARLIEGDGVTPELRKKASKADGLQDENATLQQLLDKANAAVQGMHRETEEKTSEIRKLQGELQALSNGGAGGAAVTTPTDSSGQKSPGAIHTPKSPRERDISQKLRETQRNLIDANKRVDQAEQARWEAVQEAESLRQQKDDREGELRQERESLRSELDDAREKLQALQNAKRQEDYQLKAKLDKSLEANAKLYEELCEAKGNLRVMTRVRPTLDADAGEEEESIDTTHKSEMLGKVQSIGIPDYKAWNSMAAKQRGEPLKTEFFGDFEHVFDKQSTNADVFDEVKPVIGSAFNGKRACIFAYGQSGSGKTYTLGTAANADSPEEGGIIPQSFRMLAQWISSRKEAWSYTVHAQFLEIYAEKVYDLLAGTREEVKIKVEQVPGTKQTHHFADCSSREITRDNALDMDEVADVLDTAAKNRRVRSTVKNDQSSRSHSVLTLTIVGTHLMERAENGQPRMTEGVVNLIDLAGSEKFDPLADKISTNEGTQINLSLSVLRKVIEQMGNPKTTRASFRESMLTKLLEPCLGNGSKVIMLAMVSPLKKDYDETRNTLKFAKDAKGAKMQTIRGTDNLTRSPTASSSASSVTSSPSQAARTPIGRGTRLPVPGGTAARAAPQVSRPPLSRSGTFQTPPRLNTAAAASKTRTHASPVSASSRTAQSSPLRQGGRQGERPPPLVYDKNPSNPPGSAASFRERIANAQNCHDDDDYDYPPIARPRTPATPSESRAPRPGSKLGRSNALRRPSTTSGSRRDSLSKP</sequence>
<dbReference type="Proteomes" id="UP001396898">
    <property type="component" value="Unassembled WGS sequence"/>
</dbReference>
<feature type="compositionally biased region" description="Low complexity" evidence="6">
    <location>
        <begin position="878"/>
        <end position="889"/>
    </location>
</feature>
<feature type="compositionally biased region" description="Basic and acidic residues" evidence="6">
    <location>
        <begin position="302"/>
        <end position="326"/>
    </location>
</feature>
<feature type="compositionally biased region" description="Low complexity" evidence="6">
    <location>
        <begin position="743"/>
        <end position="758"/>
    </location>
</feature>
<proteinExistence type="inferred from homology"/>
<evidence type="ECO:0000313" key="8">
    <source>
        <dbReference type="EMBL" id="KAK8027757.1"/>
    </source>
</evidence>
<feature type="compositionally biased region" description="Polar residues" evidence="6">
    <location>
        <begin position="814"/>
        <end position="830"/>
    </location>
</feature>
<dbReference type="InterPro" id="IPR027417">
    <property type="entry name" value="P-loop_NTPase"/>
</dbReference>
<dbReference type="PROSITE" id="PS00411">
    <property type="entry name" value="KINESIN_MOTOR_1"/>
    <property type="match status" value="1"/>
</dbReference>
<dbReference type="PRINTS" id="PR00380">
    <property type="entry name" value="KINESINHEAVY"/>
</dbReference>
<feature type="compositionally biased region" description="Low complexity" evidence="6">
    <location>
        <begin position="1"/>
        <end position="22"/>
    </location>
</feature>
<organism evidence="8 9">
    <name type="scientific">Apiospora marii</name>
    <dbReference type="NCBI Taxonomy" id="335849"/>
    <lineage>
        <taxon>Eukaryota</taxon>
        <taxon>Fungi</taxon>
        <taxon>Dikarya</taxon>
        <taxon>Ascomycota</taxon>
        <taxon>Pezizomycotina</taxon>
        <taxon>Sordariomycetes</taxon>
        <taxon>Xylariomycetidae</taxon>
        <taxon>Amphisphaeriales</taxon>
        <taxon>Apiosporaceae</taxon>
        <taxon>Apiospora</taxon>
    </lineage>
</organism>
<dbReference type="PANTHER" id="PTHR47972">
    <property type="entry name" value="KINESIN-LIKE PROTEIN KLP-3"/>
    <property type="match status" value="1"/>
</dbReference>
<evidence type="ECO:0000256" key="6">
    <source>
        <dbReference type="SAM" id="MobiDB-lite"/>
    </source>
</evidence>
<dbReference type="InterPro" id="IPR019821">
    <property type="entry name" value="Kinesin_motor_CS"/>
</dbReference>
<dbReference type="InterPro" id="IPR001752">
    <property type="entry name" value="Kinesin_motor_dom"/>
</dbReference>
<feature type="region of interest" description="Disordered" evidence="6">
    <location>
        <begin position="234"/>
        <end position="271"/>
    </location>
</feature>
<feature type="domain" description="Kinesin motor" evidence="7">
    <location>
        <begin position="371"/>
        <end position="729"/>
    </location>
</feature>
<name>A0ABR1S7C3_9PEZI</name>
<dbReference type="Pfam" id="PF00225">
    <property type="entry name" value="Kinesin"/>
    <property type="match status" value="1"/>
</dbReference>
<evidence type="ECO:0000259" key="7">
    <source>
        <dbReference type="PROSITE" id="PS50067"/>
    </source>
</evidence>
<dbReference type="PANTHER" id="PTHR47972:SF28">
    <property type="entry name" value="KINESIN-LIKE PROTEIN KLP-3"/>
    <property type="match status" value="1"/>
</dbReference>
<dbReference type="SMART" id="SM00129">
    <property type="entry name" value="KISc"/>
    <property type="match status" value="1"/>
</dbReference>
<dbReference type="Gene3D" id="3.40.850.10">
    <property type="entry name" value="Kinesin motor domain"/>
    <property type="match status" value="1"/>
</dbReference>
<protein>
    <recommendedName>
        <fullName evidence="4">Kinesin-like protein</fullName>
    </recommendedName>
</protein>
<feature type="region of interest" description="Disordered" evidence="6">
    <location>
        <begin position="299"/>
        <end position="326"/>
    </location>
</feature>
<reference evidence="8 9" key="1">
    <citation type="submission" date="2023-01" db="EMBL/GenBank/DDBJ databases">
        <title>Analysis of 21 Apiospora genomes using comparative genomics revels a genus with tremendous synthesis potential of carbohydrate active enzymes and secondary metabolites.</title>
        <authorList>
            <person name="Sorensen T."/>
        </authorList>
    </citation>
    <scope>NUCLEOTIDE SEQUENCE [LARGE SCALE GENOMIC DNA]</scope>
    <source>
        <strain evidence="8 9">CBS 20057</strain>
    </source>
</reference>
<dbReference type="InterPro" id="IPR027640">
    <property type="entry name" value="Kinesin-like_fam"/>
</dbReference>
<keyword evidence="3 4" id="KW-0505">Motor protein</keyword>
<feature type="region of interest" description="Disordered" evidence="6">
    <location>
        <begin position="726"/>
        <end position="924"/>
    </location>
</feature>
<evidence type="ECO:0000256" key="4">
    <source>
        <dbReference type="RuleBase" id="RU000394"/>
    </source>
</evidence>
<feature type="region of interest" description="Disordered" evidence="6">
    <location>
        <begin position="1"/>
        <end position="36"/>
    </location>
</feature>
<evidence type="ECO:0000313" key="9">
    <source>
        <dbReference type="Proteomes" id="UP001396898"/>
    </source>
</evidence>
<dbReference type="PROSITE" id="PS50067">
    <property type="entry name" value="KINESIN_MOTOR_2"/>
    <property type="match status" value="1"/>
</dbReference>
<feature type="compositionally biased region" description="Polar residues" evidence="6">
    <location>
        <begin position="792"/>
        <end position="801"/>
    </location>
</feature>
<feature type="compositionally biased region" description="Polar residues" evidence="6">
    <location>
        <begin position="244"/>
        <end position="253"/>
    </location>
</feature>
<evidence type="ECO:0000256" key="2">
    <source>
        <dbReference type="ARBA" id="ARBA00022840"/>
    </source>
</evidence>
<keyword evidence="2 3" id="KW-0067">ATP-binding</keyword>
<feature type="coiled-coil region" evidence="5">
    <location>
        <begin position="181"/>
        <end position="215"/>
    </location>
</feature>
<accession>A0ABR1S7C3</accession>
<evidence type="ECO:0000256" key="5">
    <source>
        <dbReference type="SAM" id="Coils"/>
    </source>
</evidence>
<comment type="caution">
    <text evidence="8">The sequence shown here is derived from an EMBL/GenBank/DDBJ whole genome shotgun (WGS) entry which is preliminary data.</text>
</comment>
<evidence type="ECO:0000256" key="3">
    <source>
        <dbReference type="PROSITE-ProRule" id="PRU00283"/>
    </source>
</evidence>
<keyword evidence="4" id="KW-0493">Microtubule</keyword>
<keyword evidence="5" id="KW-0175">Coiled coil</keyword>
<dbReference type="InterPro" id="IPR036961">
    <property type="entry name" value="Kinesin_motor_dom_sf"/>
</dbReference>
<dbReference type="SUPFAM" id="SSF52540">
    <property type="entry name" value="P-loop containing nucleoside triphosphate hydrolases"/>
    <property type="match status" value="1"/>
</dbReference>
<dbReference type="EMBL" id="JAQQWI010000007">
    <property type="protein sequence ID" value="KAK8027757.1"/>
    <property type="molecule type" value="Genomic_DNA"/>
</dbReference>
<keyword evidence="1 3" id="KW-0547">Nucleotide-binding</keyword>
<feature type="binding site" evidence="3">
    <location>
        <begin position="472"/>
        <end position="479"/>
    </location>
    <ligand>
        <name>ATP</name>
        <dbReference type="ChEBI" id="CHEBI:30616"/>
    </ligand>
</feature>